<dbReference type="GeneID" id="94583206"/>
<accession>A0A1D8NCX3</accession>
<dbReference type="EMBL" id="CP017556">
    <property type="protein sequence ID" value="AOW03488.1"/>
    <property type="molecule type" value="Genomic_DNA"/>
</dbReference>
<feature type="region of interest" description="Disordered" evidence="1">
    <location>
        <begin position="44"/>
        <end position="68"/>
    </location>
</feature>
<proteinExistence type="predicted"/>
<evidence type="ECO:0000256" key="1">
    <source>
        <dbReference type="SAM" id="MobiDB-lite"/>
    </source>
</evidence>
<protein>
    <submittedName>
        <fullName evidence="2">Uncharacterized protein</fullName>
    </submittedName>
</protein>
<dbReference type="RefSeq" id="XP_068138684.1">
    <property type="nucleotide sequence ID" value="XM_068282583.1"/>
</dbReference>
<gene>
    <name evidence="2" type="ORF">YALI1_D03190g</name>
</gene>
<organism evidence="2 3">
    <name type="scientific">Yarrowia lipolytica</name>
    <name type="common">Candida lipolytica</name>
    <dbReference type="NCBI Taxonomy" id="4952"/>
    <lineage>
        <taxon>Eukaryota</taxon>
        <taxon>Fungi</taxon>
        <taxon>Dikarya</taxon>
        <taxon>Ascomycota</taxon>
        <taxon>Saccharomycotina</taxon>
        <taxon>Dipodascomycetes</taxon>
        <taxon>Dipodascales</taxon>
        <taxon>Dipodascales incertae sedis</taxon>
        <taxon>Yarrowia</taxon>
    </lineage>
</organism>
<name>A0A1D8NCX3_YARLL</name>
<dbReference type="Proteomes" id="UP000182444">
    <property type="component" value="Chromosome 1D"/>
</dbReference>
<dbReference type="VEuPathDB" id="FungiDB:YALI1_D03190g"/>
<dbReference type="AlphaFoldDB" id="A0A1D8NCX3"/>
<reference evidence="2 3" key="1">
    <citation type="journal article" date="2016" name="PLoS ONE">
        <title>Sequence Assembly of Yarrowia lipolytica Strain W29/CLIB89 Shows Transposable Element Diversity.</title>
        <authorList>
            <person name="Magnan C."/>
            <person name="Yu J."/>
            <person name="Chang I."/>
            <person name="Jahn E."/>
            <person name="Kanomata Y."/>
            <person name="Wu J."/>
            <person name="Zeller M."/>
            <person name="Oakes M."/>
            <person name="Baldi P."/>
            <person name="Sandmeyer S."/>
        </authorList>
    </citation>
    <scope>NUCLEOTIDE SEQUENCE [LARGE SCALE GENOMIC DNA]</scope>
    <source>
        <strain evidence="3">CLIB89(W29)</strain>
    </source>
</reference>
<evidence type="ECO:0000313" key="3">
    <source>
        <dbReference type="Proteomes" id="UP000182444"/>
    </source>
</evidence>
<sequence length="68" mass="7473">MGPYAVPPMIPYANHYYCQLCYMQYMLDDGFKADISGCTSANKQCSSDSLSDSERLSATSNARDSKSS</sequence>
<evidence type="ECO:0000313" key="2">
    <source>
        <dbReference type="EMBL" id="AOW03488.1"/>
    </source>
</evidence>